<gene>
    <name evidence="1" type="ORF">AWE51_05640</name>
</gene>
<dbReference type="OrthoDB" id="840343at2"/>
<reference evidence="1 2" key="1">
    <citation type="submission" date="2016-01" db="EMBL/GenBank/DDBJ databases">
        <title>The draft genome sequence of Aquimarina sp. RZW4-3-2.</title>
        <authorList>
            <person name="Wang Y."/>
        </authorList>
    </citation>
    <scope>NUCLEOTIDE SEQUENCE [LARGE SCALE GENOMIC DNA]</scope>
    <source>
        <strain evidence="1 2">RZW4-3-2</strain>
    </source>
</reference>
<name>A0A163AC71_9FLAO</name>
<dbReference type="STRING" id="1642818.AWE51_05640"/>
<protein>
    <submittedName>
        <fullName evidence="1">Uncharacterized protein</fullName>
    </submittedName>
</protein>
<keyword evidence="2" id="KW-1185">Reference proteome</keyword>
<dbReference type="RefSeq" id="WP_066313965.1">
    <property type="nucleotide sequence ID" value="NZ_LQRT01000013.1"/>
</dbReference>
<accession>A0A163AC71</accession>
<organism evidence="1 2">
    <name type="scientific">Aquimarina aggregata</name>
    <dbReference type="NCBI Taxonomy" id="1642818"/>
    <lineage>
        <taxon>Bacteria</taxon>
        <taxon>Pseudomonadati</taxon>
        <taxon>Bacteroidota</taxon>
        <taxon>Flavobacteriia</taxon>
        <taxon>Flavobacteriales</taxon>
        <taxon>Flavobacteriaceae</taxon>
        <taxon>Aquimarina</taxon>
    </lineage>
</organism>
<comment type="caution">
    <text evidence="1">The sequence shown here is derived from an EMBL/GenBank/DDBJ whole genome shotgun (WGS) entry which is preliminary data.</text>
</comment>
<dbReference type="AlphaFoldDB" id="A0A163AC71"/>
<proteinExistence type="predicted"/>
<evidence type="ECO:0000313" key="2">
    <source>
        <dbReference type="Proteomes" id="UP000076715"/>
    </source>
</evidence>
<evidence type="ECO:0000313" key="1">
    <source>
        <dbReference type="EMBL" id="KZS40433.1"/>
    </source>
</evidence>
<sequence length="478" mass="55773">MRNSKQSHDFQSIQRSEFKKEKFWKGCIKNGVPSFQVDRALLSDFLEKMGYRTYSSFGNVQVVQLLNGIVFIKTPQDIFNDLLIIIKEQKNDLLRSCFIEQGENLLLVKKAILGSLPLIELDRYRDTRKTVHLFYQNGIIKITKSKRKAFSYKKFGKRKHYIFSEQIIRRNIKLIDGKNSDIKKFISLVTNDNSHFNSVCSAIGYLVSSYKNPSLVKAIIITDILSQVKNDAYGRSGKGILVKALSKIINVTEYNGKVTDLTNDKFVFQNVNLNTTLIVLQDVTKGFLFESLFSTLTDNMSIERKHRPKINMPFTDSPKIALTTNYTIPQETDSFKDRKHLVTLNNFFNAKNKPEKYFKHLLFEWDDDEWNRFDNFIIECVQLFLKKGLITYESEDLKLKKLINQTSRDFVYLMNADYDRLNDYFGLKELAQMLEVDAEEPRTRSKIVSQWVDLYAIFKGYKVERRKSAGVTKMCFKI</sequence>
<dbReference type="Proteomes" id="UP000076715">
    <property type="component" value="Unassembled WGS sequence"/>
</dbReference>
<dbReference type="EMBL" id="LQRT01000013">
    <property type="protein sequence ID" value="KZS40433.1"/>
    <property type="molecule type" value="Genomic_DNA"/>
</dbReference>